<reference evidence="10" key="1">
    <citation type="submission" date="2023-03" db="EMBL/GenBank/DDBJ databases">
        <title>DFI Biobank Strains.</title>
        <authorList>
            <person name="Mostad J."/>
            <person name="Paddock L."/>
            <person name="Medina S."/>
            <person name="Waligurski E."/>
            <person name="Barat B."/>
            <person name="Smith R."/>
            <person name="Burgo V."/>
            <person name="Metcalfe C."/>
            <person name="Woodson C."/>
            <person name="Sundararajan A."/>
            <person name="Ramaswamy R."/>
            <person name="Lin H."/>
            <person name="Pamer E.G."/>
        </authorList>
    </citation>
    <scope>NUCLEOTIDE SEQUENCE</scope>
    <source>
        <strain evidence="10">DFI.9.5</strain>
    </source>
</reference>
<dbReference type="Gene3D" id="1.25.40.390">
    <property type="match status" value="1"/>
</dbReference>
<comment type="subcellular location">
    <subcellularLocation>
        <location evidence="1">Cell outer membrane</location>
    </subcellularLocation>
</comment>
<dbReference type="AlphaFoldDB" id="A0AAW6M5W8"/>
<gene>
    <name evidence="10" type="ORF">PZH42_13365</name>
</gene>
<feature type="repeat" description="TPR" evidence="6">
    <location>
        <begin position="215"/>
        <end position="248"/>
    </location>
</feature>
<feature type="domain" description="RagB/SusD" evidence="8">
    <location>
        <begin position="314"/>
        <end position="478"/>
    </location>
</feature>
<dbReference type="Pfam" id="PF07980">
    <property type="entry name" value="SusD_RagB"/>
    <property type="match status" value="1"/>
</dbReference>
<dbReference type="InterPro" id="IPR011990">
    <property type="entry name" value="TPR-like_helical_dom_sf"/>
</dbReference>
<dbReference type="PROSITE" id="PS50005">
    <property type="entry name" value="TPR"/>
    <property type="match status" value="1"/>
</dbReference>
<comment type="caution">
    <text evidence="10">The sequence shown here is derived from an EMBL/GenBank/DDBJ whole genome shotgun (WGS) entry which is preliminary data.</text>
</comment>
<feature type="domain" description="SusD-like N-terminal" evidence="9">
    <location>
        <begin position="24"/>
        <end position="226"/>
    </location>
</feature>
<keyword evidence="3 7" id="KW-0732">Signal</keyword>
<evidence type="ECO:0000259" key="8">
    <source>
        <dbReference type="Pfam" id="PF07980"/>
    </source>
</evidence>
<dbReference type="RefSeq" id="WP_256141271.1">
    <property type="nucleotide sequence ID" value="NZ_JANFZY010000012.1"/>
</dbReference>
<evidence type="ECO:0000256" key="4">
    <source>
        <dbReference type="ARBA" id="ARBA00023136"/>
    </source>
</evidence>
<evidence type="ECO:0000313" key="10">
    <source>
        <dbReference type="EMBL" id="MDE8695094.1"/>
    </source>
</evidence>
<evidence type="ECO:0000313" key="11">
    <source>
        <dbReference type="Proteomes" id="UP001221924"/>
    </source>
</evidence>
<proteinExistence type="inferred from homology"/>
<dbReference type="InterPro" id="IPR033985">
    <property type="entry name" value="SusD-like_N"/>
</dbReference>
<dbReference type="InterPro" id="IPR019734">
    <property type="entry name" value="TPR_rpt"/>
</dbReference>
<feature type="signal peptide" evidence="7">
    <location>
        <begin position="1"/>
        <end position="21"/>
    </location>
</feature>
<evidence type="ECO:0000256" key="1">
    <source>
        <dbReference type="ARBA" id="ARBA00004442"/>
    </source>
</evidence>
<protein>
    <submittedName>
        <fullName evidence="10">RagB/SusD family nutrient uptake outer membrane protein</fullName>
    </submittedName>
</protein>
<name>A0AAW6M5W8_9BACE</name>
<accession>A0AAW6M5W8</accession>
<evidence type="ECO:0000256" key="2">
    <source>
        <dbReference type="ARBA" id="ARBA00006275"/>
    </source>
</evidence>
<keyword evidence="6" id="KW-0802">TPR repeat</keyword>
<dbReference type="GO" id="GO:0009279">
    <property type="term" value="C:cell outer membrane"/>
    <property type="evidence" value="ECO:0007669"/>
    <property type="project" value="UniProtKB-SubCell"/>
</dbReference>
<dbReference type="Pfam" id="PF14322">
    <property type="entry name" value="SusD-like_3"/>
    <property type="match status" value="1"/>
</dbReference>
<keyword evidence="5" id="KW-0998">Cell outer membrane</keyword>
<dbReference type="SUPFAM" id="SSF48452">
    <property type="entry name" value="TPR-like"/>
    <property type="match status" value="1"/>
</dbReference>
<dbReference type="EMBL" id="JARFID010000011">
    <property type="protein sequence ID" value="MDE8695094.1"/>
    <property type="molecule type" value="Genomic_DNA"/>
</dbReference>
<feature type="chain" id="PRO_5043510142" evidence="7">
    <location>
        <begin position="22"/>
        <end position="478"/>
    </location>
</feature>
<evidence type="ECO:0000256" key="6">
    <source>
        <dbReference type="PROSITE-ProRule" id="PRU00339"/>
    </source>
</evidence>
<dbReference type="InterPro" id="IPR012944">
    <property type="entry name" value="SusD_RagB_dom"/>
</dbReference>
<organism evidence="10 11">
    <name type="scientific">Bacteroides cellulosilyticus</name>
    <dbReference type="NCBI Taxonomy" id="246787"/>
    <lineage>
        <taxon>Bacteria</taxon>
        <taxon>Pseudomonadati</taxon>
        <taxon>Bacteroidota</taxon>
        <taxon>Bacteroidia</taxon>
        <taxon>Bacteroidales</taxon>
        <taxon>Bacteroidaceae</taxon>
        <taxon>Bacteroides</taxon>
    </lineage>
</organism>
<evidence type="ECO:0000256" key="7">
    <source>
        <dbReference type="SAM" id="SignalP"/>
    </source>
</evidence>
<dbReference type="Proteomes" id="UP001221924">
    <property type="component" value="Unassembled WGS sequence"/>
</dbReference>
<keyword evidence="4" id="KW-0472">Membrane</keyword>
<comment type="similarity">
    <text evidence="2">Belongs to the SusD family.</text>
</comment>
<evidence type="ECO:0000256" key="3">
    <source>
        <dbReference type="ARBA" id="ARBA00022729"/>
    </source>
</evidence>
<dbReference type="CDD" id="cd08977">
    <property type="entry name" value="SusD"/>
    <property type="match status" value="1"/>
</dbReference>
<evidence type="ECO:0000259" key="9">
    <source>
        <dbReference type="Pfam" id="PF14322"/>
    </source>
</evidence>
<sequence length="478" mass="54473">MKTFKYIISISCVLASVCFYSCDDFLNQEPPSNESVPAFYKTETDIAQGVAAAYNSLMAKSQYGSNFIYLMEVRSDNTYTESITNSGGIYGDIDLFRETSYNRVLEDTWVGCYEGIKRCNIVLDNIESVQMDETTKKKYKGEMLFIRALTYFNMVRLWGDVPLVIRYFDDPFQTFGIGRSPVNDVYEQIKNDLIEASKILPEVPDNKRLGTAVSGSAKTLLGKVYLTLKDYDNAVKILKEVIDSQQYTFIQNYTELFDADNKNNSESIFEIQYTEAVTDLGSAFANLFAPIGSSEVTGGIGATEGNNEPTQNFYESYNIDDLRRDVSIGQLADGRIYCKKFVKKPVLPNQSNANFVVLRYTDVLLMYAEALNEISYSSSGDAIKYLNEVRQRAGLQLYTSQQITGQDEFRNLIWNERRYEFAFENQRWFDLLRSGKAVEVMSKSSNGDFVIEPYQLLFPIPQNQIDIAPDIMKQNDNY</sequence>
<evidence type="ECO:0000256" key="5">
    <source>
        <dbReference type="ARBA" id="ARBA00023237"/>
    </source>
</evidence>